<dbReference type="GO" id="GO:0003677">
    <property type="term" value="F:DNA binding"/>
    <property type="evidence" value="ECO:0007669"/>
    <property type="project" value="UniProtKB-KW"/>
</dbReference>
<keyword evidence="2 4" id="KW-0694">RNA-binding</keyword>
<dbReference type="GO" id="GO:0034605">
    <property type="term" value="P:cellular response to heat"/>
    <property type="evidence" value="ECO:0007669"/>
    <property type="project" value="InterPro"/>
</dbReference>
<evidence type="ECO:0000313" key="7">
    <source>
        <dbReference type="EMBL" id="TVO51049.1"/>
    </source>
</evidence>
<dbReference type="RefSeq" id="WP_144311252.1">
    <property type="nucleotide sequence ID" value="NZ_VMNK01000022.1"/>
</dbReference>
<keyword evidence="8" id="KW-1185">Reference proteome</keyword>
<name>A0A557QDR6_9RHOO</name>
<feature type="compositionally biased region" description="Low complexity" evidence="5">
    <location>
        <begin position="92"/>
        <end position="105"/>
    </location>
</feature>
<feature type="domain" description="RNA-binding S4" evidence="6">
    <location>
        <begin position="7"/>
        <end position="70"/>
    </location>
</feature>
<comment type="similarity">
    <text evidence="1">Belongs to the HSP15 family.</text>
</comment>
<comment type="caution">
    <text evidence="7">The sequence shown here is derived from an EMBL/GenBank/DDBJ whole genome shotgun (WGS) entry which is preliminary data.</text>
</comment>
<organism evidence="7 8">
    <name type="scientific">Denitromonas halophila</name>
    <dbReference type="NCBI Taxonomy" id="1629404"/>
    <lineage>
        <taxon>Bacteria</taxon>
        <taxon>Pseudomonadati</taxon>
        <taxon>Pseudomonadota</taxon>
        <taxon>Betaproteobacteria</taxon>
        <taxon>Rhodocyclales</taxon>
        <taxon>Zoogloeaceae</taxon>
        <taxon>Denitromonas</taxon>
    </lineage>
</organism>
<dbReference type="SMART" id="SM00363">
    <property type="entry name" value="S4"/>
    <property type="match status" value="1"/>
</dbReference>
<protein>
    <submittedName>
        <fullName evidence="7">RNA-binding S4 domain-containing protein</fullName>
    </submittedName>
</protein>
<dbReference type="EMBL" id="VMNK01000022">
    <property type="protein sequence ID" value="TVO51049.1"/>
    <property type="molecule type" value="Genomic_DNA"/>
</dbReference>
<evidence type="ECO:0000256" key="1">
    <source>
        <dbReference type="ARBA" id="ARBA00008396"/>
    </source>
</evidence>
<evidence type="ECO:0000256" key="2">
    <source>
        <dbReference type="ARBA" id="ARBA00022884"/>
    </source>
</evidence>
<dbReference type="Proteomes" id="UP000319502">
    <property type="component" value="Unassembled WGS sequence"/>
</dbReference>
<dbReference type="GO" id="GO:0003727">
    <property type="term" value="F:single-stranded RNA binding"/>
    <property type="evidence" value="ECO:0007669"/>
    <property type="project" value="InterPro"/>
</dbReference>
<dbReference type="InterPro" id="IPR025708">
    <property type="entry name" value="HSP15"/>
</dbReference>
<dbReference type="SUPFAM" id="SSF55174">
    <property type="entry name" value="Alpha-L RNA-binding motif"/>
    <property type="match status" value="1"/>
</dbReference>
<evidence type="ECO:0000256" key="4">
    <source>
        <dbReference type="PROSITE-ProRule" id="PRU00182"/>
    </source>
</evidence>
<dbReference type="CDD" id="cd00165">
    <property type="entry name" value="S4"/>
    <property type="match status" value="1"/>
</dbReference>
<dbReference type="Pfam" id="PF01479">
    <property type="entry name" value="S4"/>
    <property type="match status" value="1"/>
</dbReference>
<accession>A0A557QDR6</accession>
<evidence type="ECO:0000256" key="3">
    <source>
        <dbReference type="ARBA" id="ARBA00023125"/>
    </source>
</evidence>
<dbReference type="InterPro" id="IPR002942">
    <property type="entry name" value="S4_RNA-bd"/>
</dbReference>
<evidence type="ECO:0000313" key="8">
    <source>
        <dbReference type="Proteomes" id="UP000319502"/>
    </source>
</evidence>
<dbReference type="OrthoDB" id="9797176at2"/>
<dbReference type="GO" id="GO:0043023">
    <property type="term" value="F:ribosomal large subunit binding"/>
    <property type="evidence" value="ECO:0007669"/>
    <property type="project" value="InterPro"/>
</dbReference>
<dbReference type="PROSITE" id="PS50889">
    <property type="entry name" value="S4"/>
    <property type="match status" value="1"/>
</dbReference>
<evidence type="ECO:0000256" key="5">
    <source>
        <dbReference type="SAM" id="MobiDB-lite"/>
    </source>
</evidence>
<proteinExistence type="inferred from homology"/>
<feature type="compositionally biased region" description="Basic residues" evidence="5">
    <location>
        <begin position="112"/>
        <end position="121"/>
    </location>
</feature>
<keyword evidence="3" id="KW-0238">DNA-binding</keyword>
<reference evidence="7 8" key="1">
    <citation type="submission" date="2019-07" db="EMBL/GenBank/DDBJ databases">
        <title>The pathways for chlorine oxyanion respiration interact through the shared metabolite chlorate.</title>
        <authorList>
            <person name="Barnum T.P."/>
            <person name="Cheng Y."/>
            <person name="Hill K.A."/>
            <person name="Lucas L.N."/>
            <person name="Carlson H.K."/>
            <person name="Coates J.D."/>
        </authorList>
    </citation>
    <scope>NUCLEOTIDE SEQUENCE [LARGE SCALE GENOMIC DNA]</scope>
    <source>
        <strain evidence="7 8">SFB-3</strain>
    </source>
</reference>
<feature type="region of interest" description="Disordered" evidence="5">
    <location>
        <begin position="89"/>
        <end position="128"/>
    </location>
</feature>
<dbReference type="InterPro" id="IPR036986">
    <property type="entry name" value="S4_RNA-bd_sf"/>
</dbReference>
<dbReference type="Gene3D" id="3.10.290.10">
    <property type="entry name" value="RNA-binding S4 domain"/>
    <property type="match status" value="1"/>
</dbReference>
<dbReference type="PIRSF" id="PIRSF016821">
    <property type="entry name" value="HSP15"/>
    <property type="match status" value="1"/>
</dbReference>
<gene>
    <name evidence="7" type="ORF">FHP91_19940</name>
</gene>
<sequence>MTQETGPRIDKWLWAARFFKTRGLAKTAIDGGHIHLNGIRAKPARTLHCGDRLDITSGTRHVSVIVDALSETRGPAAIAQQLYTETPESLARAEAARAQRAAQAEPRQGGRPTKRDRRVIHRFNESVG</sequence>
<dbReference type="AlphaFoldDB" id="A0A557QDR6"/>
<evidence type="ECO:0000259" key="6">
    <source>
        <dbReference type="SMART" id="SM00363"/>
    </source>
</evidence>